<reference evidence="2" key="1">
    <citation type="submission" date="2021-12" db="EMBL/GenBank/DDBJ databases">
        <title>Prjna785345.</title>
        <authorList>
            <person name="Rujirawat T."/>
            <person name="Krajaejun T."/>
        </authorList>
    </citation>
    <scope>NUCLEOTIDE SEQUENCE</scope>
    <source>
        <strain evidence="2">Pi057C3</strain>
    </source>
</reference>
<accession>A0AAD5LG29</accession>
<keyword evidence="3" id="KW-1185">Reference proteome</keyword>
<proteinExistence type="predicted"/>
<organism evidence="2 3">
    <name type="scientific">Pythium insidiosum</name>
    <name type="common">Pythiosis disease agent</name>
    <dbReference type="NCBI Taxonomy" id="114742"/>
    <lineage>
        <taxon>Eukaryota</taxon>
        <taxon>Sar</taxon>
        <taxon>Stramenopiles</taxon>
        <taxon>Oomycota</taxon>
        <taxon>Peronosporomycetes</taxon>
        <taxon>Pythiales</taxon>
        <taxon>Pythiaceae</taxon>
        <taxon>Pythium</taxon>
    </lineage>
</organism>
<evidence type="ECO:0000313" key="3">
    <source>
        <dbReference type="Proteomes" id="UP001209570"/>
    </source>
</evidence>
<dbReference type="AlphaFoldDB" id="A0AAD5LG29"/>
<feature type="region of interest" description="Disordered" evidence="1">
    <location>
        <begin position="208"/>
        <end position="308"/>
    </location>
</feature>
<feature type="region of interest" description="Disordered" evidence="1">
    <location>
        <begin position="1"/>
        <end position="35"/>
    </location>
</feature>
<feature type="compositionally biased region" description="Low complexity" evidence="1">
    <location>
        <begin position="274"/>
        <end position="286"/>
    </location>
</feature>
<gene>
    <name evidence="2" type="ORF">P43SY_009311</name>
</gene>
<dbReference type="EMBL" id="JAKCXM010000173">
    <property type="protein sequence ID" value="KAJ0399730.1"/>
    <property type="molecule type" value="Genomic_DNA"/>
</dbReference>
<evidence type="ECO:0000313" key="2">
    <source>
        <dbReference type="EMBL" id="KAJ0399730.1"/>
    </source>
</evidence>
<feature type="compositionally biased region" description="Polar residues" evidence="1">
    <location>
        <begin position="19"/>
        <end position="35"/>
    </location>
</feature>
<protein>
    <submittedName>
        <fullName evidence="2">Uncharacterized protein</fullName>
    </submittedName>
</protein>
<comment type="caution">
    <text evidence="2">The sequence shown here is derived from an EMBL/GenBank/DDBJ whole genome shotgun (WGS) entry which is preliminary data.</text>
</comment>
<sequence length="591" mass="66370">MDAMDASFLKEQRVEWSEDSNNQASAHPSSENTSVRMHHAFSMPESTQSSMDDTYLRELLGSSLPNGSPAMRSVVRRTQSCGVHTQHSRHTQGYRLMIGYRDEALRERCQRNTQELLQTAMDEASAQSNSAILARKAVRYRKILERMEAADADVSDPAFDLSECLGVRWQRFSNAESIESFREGADSPGYERLRLKYQPRIRYLQEHPDLRNAPDAGPDPEQTNNSSDNLPDIQQTNKLDPEAAPAPLSYSDDEEADVEVRGLENEEVSPQEISAPPGASDAPSASTDEALPPEPEVESDWEHVSSEHEEDGLKTLVGVYFDTQLKRVITDVCWPLAHRGGGLQDASKRAPVEPVPEWFELEQTKYFAFMFKTLSWLFPGLPAYEAQDQTERDWKKDCEFDAFGTHGLSLEGFTISILDLVTACTDGSSAEGLGFLGQLTKRLETSLPVFRVPTTSTLPPGNDEDHEAVRDAPEQILWQLVPLSTLIPCQIRPRPQFFELKARLAIAPIVVLILAGDERVPPQWYTTLCGANENKTIYIDTSQSATKVYYFYVFTLHGFYFEATKTIFEPKCSHDCCELNKSVAEEGQNPR</sequence>
<evidence type="ECO:0000256" key="1">
    <source>
        <dbReference type="SAM" id="MobiDB-lite"/>
    </source>
</evidence>
<dbReference type="Proteomes" id="UP001209570">
    <property type="component" value="Unassembled WGS sequence"/>
</dbReference>
<feature type="compositionally biased region" description="Polar residues" evidence="1">
    <location>
        <begin position="221"/>
        <end position="238"/>
    </location>
</feature>
<name>A0AAD5LG29_PYTIN</name>